<reference evidence="11" key="1">
    <citation type="submission" date="2020-08" db="EMBL/GenBank/DDBJ databases">
        <title>Genome public.</title>
        <authorList>
            <person name="Liu C."/>
            <person name="Sun Q."/>
        </authorList>
    </citation>
    <scope>NUCLEOTIDE SEQUENCE</scope>
    <source>
        <strain evidence="11">NSJ-31</strain>
    </source>
</reference>
<evidence type="ECO:0000313" key="12">
    <source>
        <dbReference type="Proteomes" id="UP000653127"/>
    </source>
</evidence>
<evidence type="ECO:0000259" key="10">
    <source>
        <dbReference type="Pfam" id="PF05201"/>
    </source>
</evidence>
<dbReference type="GO" id="GO:0008883">
    <property type="term" value="F:glutamyl-tRNA reductase activity"/>
    <property type="evidence" value="ECO:0007669"/>
    <property type="project" value="UniProtKB-UniRule"/>
</dbReference>
<dbReference type="EC" id="1.2.1.70" evidence="4"/>
<protein>
    <recommendedName>
        <fullName evidence="4">Glutamyl-tRNA reductase</fullName>
        <shortName evidence="4">GluTR</shortName>
        <ecNumber evidence="4">1.2.1.70</ecNumber>
    </recommendedName>
</protein>
<dbReference type="InterPro" id="IPR036343">
    <property type="entry name" value="GluRdtase_N_sf"/>
</dbReference>
<keyword evidence="2 4" id="KW-0560">Oxidoreductase</keyword>
<evidence type="ECO:0000256" key="4">
    <source>
        <dbReference type="HAMAP-Rule" id="MF_00087"/>
    </source>
</evidence>
<dbReference type="EMBL" id="JACRST010000003">
    <property type="protein sequence ID" value="MBC8546043.1"/>
    <property type="molecule type" value="Genomic_DNA"/>
</dbReference>
<dbReference type="HAMAP" id="MF_00087">
    <property type="entry name" value="Glu_tRNA_reductase"/>
    <property type="match status" value="1"/>
</dbReference>
<evidence type="ECO:0000256" key="5">
    <source>
        <dbReference type="PIRSR" id="PIRSR000445-1"/>
    </source>
</evidence>
<evidence type="ECO:0000256" key="2">
    <source>
        <dbReference type="ARBA" id="ARBA00023002"/>
    </source>
</evidence>
<dbReference type="InterPro" id="IPR006151">
    <property type="entry name" value="Shikm_DH/Glu-tRNA_Rdtase"/>
</dbReference>
<dbReference type="InterPro" id="IPR015895">
    <property type="entry name" value="4pyrrol_synth_GluRdtase_N"/>
</dbReference>
<keyword evidence="1 4" id="KW-0521">NADP</keyword>
<evidence type="ECO:0000256" key="1">
    <source>
        <dbReference type="ARBA" id="ARBA00022857"/>
    </source>
</evidence>
<comment type="similarity">
    <text evidence="4">Belongs to the glutamyl-tRNA reductase family.</text>
</comment>
<dbReference type="SUPFAM" id="SSF69742">
    <property type="entry name" value="Glutamyl tRNA-reductase catalytic, N-terminal domain"/>
    <property type="match status" value="1"/>
</dbReference>
<feature type="domain" description="Quinate/shikimate 5-dehydrogenase/glutamyl-tRNA reductase" evidence="9">
    <location>
        <begin position="177"/>
        <end position="297"/>
    </location>
</feature>
<name>A0A926DY45_9FIRM</name>
<dbReference type="Gene3D" id="3.30.460.30">
    <property type="entry name" value="Glutamyl-tRNA reductase, N-terminal domain"/>
    <property type="match status" value="1"/>
</dbReference>
<dbReference type="Gene3D" id="3.40.50.720">
    <property type="entry name" value="NAD(P)-binding Rossmann-like Domain"/>
    <property type="match status" value="1"/>
</dbReference>
<evidence type="ECO:0000256" key="6">
    <source>
        <dbReference type="PIRSR" id="PIRSR000445-2"/>
    </source>
</evidence>
<feature type="binding site" evidence="4 6">
    <location>
        <position position="108"/>
    </location>
    <ligand>
        <name>substrate</name>
    </ligand>
</feature>
<dbReference type="PANTHER" id="PTHR43013">
    <property type="entry name" value="GLUTAMYL-TRNA REDUCTASE"/>
    <property type="match status" value="1"/>
</dbReference>
<feature type="domain" description="Glutamyl-tRNA reductase N-terminal" evidence="10">
    <location>
        <begin position="8"/>
        <end position="154"/>
    </location>
</feature>
<dbReference type="InterPro" id="IPR000343">
    <property type="entry name" value="4pyrrol_synth_GluRdtase"/>
</dbReference>
<evidence type="ECO:0000256" key="3">
    <source>
        <dbReference type="ARBA" id="ARBA00023244"/>
    </source>
</evidence>
<organism evidence="11 12">
    <name type="scientific">Ligaoa zhengdingensis</name>
    <dbReference type="NCBI Taxonomy" id="2763658"/>
    <lineage>
        <taxon>Bacteria</taxon>
        <taxon>Bacillati</taxon>
        <taxon>Bacillota</taxon>
        <taxon>Clostridia</taxon>
        <taxon>Eubacteriales</taxon>
        <taxon>Oscillospiraceae</taxon>
        <taxon>Ligaoa</taxon>
    </lineage>
</organism>
<comment type="subunit">
    <text evidence="4">Homodimer.</text>
</comment>
<comment type="catalytic activity">
    <reaction evidence="4">
        <text>(S)-4-amino-5-oxopentanoate + tRNA(Glu) + NADP(+) = L-glutamyl-tRNA(Glu) + NADPH + H(+)</text>
        <dbReference type="Rhea" id="RHEA:12344"/>
        <dbReference type="Rhea" id="RHEA-COMP:9663"/>
        <dbReference type="Rhea" id="RHEA-COMP:9680"/>
        <dbReference type="ChEBI" id="CHEBI:15378"/>
        <dbReference type="ChEBI" id="CHEBI:57501"/>
        <dbReference type="ChEBI" id="CHEBI:57783"/>
        <dbReference type="ChEBI" id="CHEBI:58349"/>
        <dbReference type="ChEBI" id="CHEBI:78442"/>
        <dbReference type="ChEBI" id="CHEBI:78520"/>
        <dbReference type="EC" id="1.2.1.70"/>
    </reaction>
</comment>
<gene>
    <name evidence="4" type="primary">hemA</name>
    <name evidence="11" type="ORF">H8711_03720</name>
</gene>
<evidence type="ECO:0000313" key="11">
    <source>
        <dbReference type="EMBL" id="MBC8546043.1"/>
    </source>
</evidence>
<keyword evidence="12" id="KW-1185">Reference proteome</keyword>
<comment type="function">
    <text evidence="4">Catalyzes the NADPH-dependent reduction of glutamyl-tRNA(Glu) to glutamate 1-semialdehyde (GSA).</text>
</comment>
<dbReference type="Pfam" id="PF05201">
    <property type="entry name" value="GlutR_N"/>
    <property type="match status" value="1"/>
</dbReference>
<dbReference type="GO" id="GO:0050661">
    <property type="term" value="F:NADP binding"/>
    <property type="evidence" value="ECO:0007669"/>
    <property type="project" value="InterPro"/>
</dbReference>
<dbReference type="PANTHER" id="PTHR43013:SF1">
    <property type="entry name" value="GLUTAMYL-TRNA REDUCTASE"/>
    <property type="match status" value="1"/>
</dbReference>
<keyword evidence="3 4" id="KW-0627">Porphyrin biosynthesis</keyword>
<feature type="binding site" evidence="4 6">
    <location>
        <begin position="50"/>
        <end position="53"/>
    </location>
    <ligand>
        <name>substrate</name>
    </ligand>
</feature>
<proteinExistence type="inferred from homology"/>
<comment type="miscellaneous">
    <text evidence="4">During catalysis, the active site Cys acts as a nucleophile attacking the alpha-carbonyl group of tRNA-bound glutamate with the formation of a thioester intermediate between enzyme and glutamate, and the concomitant release of tRNA(Glu). The thioester intermediate is finally reduced by direct hydride transfer from NADPH, to form the product GSA.</text>
</comment>
<evidence type="ECO:0000259" key="9">
    <source>
        <dbReference type="Pfam" id="PF01488"/>
    </source>
</evidence>
<comment type="domain">
    <text evidence="4">Possesses an unusual extended V-shaped dimeric structure with each monomer consisting of three distinct domains arranged along a curved 'spinal' alpha-helix. The N-terminal catalytic domain specifically recognizes the glutamate moiety of the substrate. The second domain is the NADPH-binding domain, and the third C-terminal domain is responsible for dimerization.</text>
</comment>
<feature type="binding site" evidence="4 6">
    <location>
        <position position="119"/>
    </location>
    <ligand>
        <name>substrate</name>
    </ligand>
</feature>
<dbReference type="SUPFAM" id="SSF51735">
    <property type="entry name" value="NAD(P)-binding Rossmann-fold domains"/>
    <property type="match status" value="1"/>
</dbReference>
<feature type="binding site" evidence="4 6">
    <location>
        <begin position="113"/>
        <end position="115"/>
    </location>
    <ligand>
        <name>substrate</name>
    </ligand>
</feature>
<comment type="pathway">
    <text evidence="4">Porphyrin-containing compound metabolism; protoporphyrin-IX biosynthesis; 5-aminolevulinate from L-glutamyl-tRNA(Glu): step 1/2.</text>
</comment>
<dbReference type="Proteomes" id="UP000653127">
    <property type="component" value="Unassembled WGS sequence"/>
</dbReference>
<accession>A0A926DY45</accession>
<evidence type="ECO:0000256" key="7">
    <source>
        <dbReference type="PIRSR" id="PIRSR000445-3"/>
    </source>
</evidence>
<dbReference type="GO" id="GO:0019353">
    <property type="term" value="P:protoporphyrinogen IX biosynthetic process from glutamate"/>
    <property type="evidence" value="ECO:0007669"/>
    <property type="project" value="TreeGrafter"/>
</dbReference>
<feature type="active site" description="Nucleophile" evidence="4 5">
    <location>
        <position position="51"/>
    </location>
</feature>
<comment type="caution">
    <text evidence="11">The sequence shown here is derived from an EMBL/GenBank/DDBJ whole genome shotgun (WGS) entry which is preliminary data.</text>
</comment>
<sequence>MMNFCMAGIDHSRATVEYRELFSFTKTAAAEAMRRVRAEFGAEGCAIIATCNRTELWIDWGEKPARDPYEILCALKGVIPEDYRELCIQRNGEQALDHLLELACGMKSRVFGEDQIITQVGAALDEARACGCADAVLERLFRTAVTAAKRVKTTVRLAPVGSSVALRVVELLRELRAGLAGLRCLVIGNGEMGRLTAGVLVEQGCDVKMTLRRYKTGEVVIPPGCRAIPYEERLDEIARADVVVSATASPHHTLRYEEIFPRLDGSPKLFFDLAVPRDISSRLSGAPGVSLYDIDSLGAGCADEAQDAAMAAARGILGEYRREFEDWYYFRSLVPLVNEISTLAAIEITGRIHKTIERLDVDNREQEQLREAVEHASVRVVGKLLYGLRDNLERDRWEECVKSMEKAVKP</sequence>
<dbReference type="PIRSF" id="PIRSF000445">
    <property type="entry name" value="4pyrrol_synth_GluRdtase"/>
    <property type="match status" value="1"/>
</dbReference>
<feature type="site" description="Important for activity" evidence="4 8">
    <location>
        <position position="98"/>
    </location>
</feature>
<dbReference type="InterPro" id="IPR036291">
    <property type="entry name" value="NAD(P)-bd_dom_sf"/>
</dbReference>
<dbReference type="AlphaFoldDB" id="A0A926DY45"/>
<feature type="binding site" evidence="4 7">
    <location>
        <begin position="188"/>
        <end position="193"/>
    </location>
    <ligand>
        <name>NADP(+)</name>
        <dbReference type="ChEBI" id="CHEBI:58349"/>
    </ligand>
</feature>
<dbReference type="Pfam" id="PF01488">
    <property type="entry name" value="Shikimate_DH"/>
    <property type="match status" value="1"/>
</dbReference>
<evidence type="ECO:0000256" key="8">
    <source>
        <dbReference type="PIRSR" id="PIRSR000445-4"/>
    </source>
</evidence>